<evidence type="ECO:0000313" key="4">
    <source>
        <dbReference type="EMBL" id="PHN02073.1"/>
    </source>
</evidence>
<dbReference type="SUPFAM" id="SSF55874">
    <property type="entry name" value="ATPase domain of HSP90 chaperone/DNA topoisomerase II/histidine kinase"/>
    <property type="match status" value="1"/>
</dbReference>
<dbReference type="RefSeq" id="WP_099154566.1">
    <property type="nucleotide sequence ID" value="NZ_PDUD01000045.1"/>
</dbReference>
<dbReference type="InterPro" id="IPR005467">
    <property type="entry name" value="His_kinase_dom"/>
</dbReference>
<dbReference type="Proteomes" id="UP000223913">
    <property type="component" value="Unassembled WGS sequence"/>
</dbReference>
<dbReference type="OrthoDB" id="9792992at2"/>
<reference evidence="4 5" key="1">
    <citation type="submission" date="2017-10" db="EMBL/GenBank/DDBJ databases">
        <title>The draft genome sequence of Lewinella nigricans NBRC 102662.</title>
        <authorList>
            <person name="Wang K."/>
        </authorList>
    </citation>
    <scope>NUCLEOTIDE SEQUENCE [LARGE SCALE GENOMIC DNA]</scope>
    <source>
        <strain evidence="4 5">NBRC 102662</strain>
    </source>
</reference>
<feature type="coiled-coil region" evidence="1">
    <location>
        <begin position="148"/>
        <end position="182"/>
    </location>
</feature>
<accession>A0A2D0N2V5</accession>
<dbReference type="InterPro" id="IPR010559">
    <property type="entry name" value="Sig_transdc_His_kin_internal"/>
</dbReference>
<keyword evidence="2" id="KW-0472">Membrane</keyword>
<dbReference type="InterPro" id="IPR050640">
    <property type="entry name" value="Bact_2-comp_sensor_kinase"/>
</dbReference>
<feature type="domain" description="Histidine kinase" evidence="3">
    <location>
        <begin position="270"/>
        <end position="365"/>
    </location>
</feature>
<dbReference type="PROSITE" id="PS50109">
    <property type="entry name" value="HIS_KIN"/>
    <property type="match status" value="1"/>
</dbReference>
<dbReference type="InterPro" id="IPR003594">
    <property type="entry name" value="HATPase_dom"/>
</dbReference>
<dbReference type="GO" id="GO:0000155">
    <property type="term" value="F:phosphorelay sensor kinase activity"/>
    <property type="evidence" value="ECO:0007669"/>
    <property type="project" value="InterPro"/>
</dbReference>
<dbReference type="Gene3D" id="3.30.565.10">
    <property type="entry name" value="Histidine kinase-like ATPase, C-terminal domain"/>
    <property type="match status" value="1"/>
</dbReference>
<evidence type="ECO:0000256" key="1">
    <source>
        <dbReference type="SAM" id="Coils"/>
    </source>
</evidence>
<evidence type="ECO:0000259" key="3">
    <source>
        <dbReference type="PROSITE" id="PS50109"/>
    </source>
</evidence>
<evidence type="ECO:0000313" key="5">
    <source>
        <dbReference type="Proteomes" id="UP000223913"/>
    </source>
</evidence>
<dbReference type="Pfam" id="PF02518">
    <property type="entry name" value="HATPase_c"/>
    <property type="match status" value="1"/>
</dbReference>
<organism evidence="4 5">
    <name type="scientific">Flavilitoribacter nigricans (strain ATCC 23147 / DSM 23189 / NBRC 102662 / NCIMB 1420 / SS-2)</name>
    <name type="common">Lewinella nigricans</name>
    <dbReference type="NCBI Taxonomy" id="1122177"/>
    <lineage>
        <taxon>Bacteria</taxon>
        <taxon>Pseudomonadati</taxon>
        <taxon>Bacteroidota</taxon>
        <taxon>Saprospiria</taxon>
        <taxon>Saprospirales</taxon>
        <taxon>Lewinellaceae</taxon>
        <taxon>Flavilitoribacter</taxon>
    </lineage>
</organism>
<gene>
    <name evidence="4" type="ORF">CRP01_34130</name>
</gene>
<dbReference type="GO" id="GO:0016020">
    <property type="term" value="C:membrane"/>
    <property type="evidence" value="ECO:0007669"/>
    <property type="project" value="InterPro"/>
</dbReference>
<feature type="transmembrane region" description="Helical" evidence="2">
    <location>
        <begin position="130"/>
        <end position="149"/>
    </location>
</feature>
<keyword evidence="2" id="KW-0812">Transmembrane</keyword>
<dbReference type="AlphaFoldDB" id="A0A2D0N2V5"/>
<dbReference type="SMART" id="SM00387">
    <property type="entry name" value="HATPase_c"/>
    <property type="match status" value="1"/>
</dbReference>
<dbReference type="PANTHER" id="PTHR34220:SF7">
    <property type="entry name" value="SENSOR HISTIDINE KINASE YPDA"/>
    <property type="match status" value="1"/>
</dbReference>
<evidence type="ECO:0000256" key="2">
    <source>
        <dbReference type="SAM" id="Phobius"/>
    </source>
</evidence>
<dbReference type="Pfam" id="PF06580">
    <property type="entry name" value="His_kinase"/>
    <property type="match status" value="1"/>
</dbReference>
<keyword evidence="1" id="KW-0175">Coiled coil</keyword>
<feature type="transmembrane region" description="Helical" evidence="2">
    <location>
        <begin position="12"/>
        <end position="33"/>
    </location>
</feature>
<feature type="transmembrane region" description="Helical" evidence="2">
    <location>
        <begin position="53"/>
        <end position="72"/>
    </location>
</feature>
<sequence length="368" mass="42867">MNWKKYAPIPYWQGILVALLLACLFTLKSYLRLKYFNELEYFKLGRTLGVHTVNYLLWALLLPLLNYFFERFPIHDSPWRTKGIALALSLTICFFHEFTSSLMLAIPANWLGYYPLGDDNMAYIIRGLRIAVPDRFLEYWIIYAILTAMRMQRKFRNKELELVKVENQLSSARLNALRLQLQPHFLFNTLNTISSLMEINVNAAQKVVSRLGGLLRFVLDKDERNFIPLREELEFVRNYLDIEQTRFNDRLSVQYDIDDATQEIWVPHLILQPLVENAIKHGFSNRSNDGKIEVITRKLDDKVEMVIRDDGCGTDLSPEELLRAGIGLSNVKKRLELLYGETAEMEITTRPEEGFSVCILLPIKRPEA</sequence>
<dbReference type="EMBL" id="PDUD01000045">
    <property type="protein sequence ID" value="PHN02073.1"/>
    <property type="molecule type" value="Genomic_DNA"/>
</dbReference>
<dbReference type="PANTHER" id="PTHR34220">
    <property type="entry name" value="SENSOR HISTIDINE KINASE YPDA"/>
    <property type="match status" value="1"/>
</dbReference>
<keyword evidence="5" id="KW-1185">Reference proteome</keyword>
<dbReference type="InterPro" id="IPR036890">
    <property type="entry name" value="HATPase_C_sf"/>
</dbReference>
<feature type="transmembrane region" description="Helical" evidence="2">
    <location>
        <begin position="84"/>
        <end position="110"/>
    </location>
</feature>
<name>A0A2D0N2V5_FLAN2</name>
<dbReference type="PROSITE" id="PS51257">
    <property type="entry name" value="PROKAR_LIPOPROTEIN"/>
    <property type="match status" value="1"/>
</dbReference>
<comment type="caution">
    <text evidence="4">The sequence shown here is derived from an EMBL/GenBank/DDBJ whole genome shotgun (WGS) entry which is preliminary data.</text>
</comment>
<protein>
    <recommendedName>
        <fullName evidence="3">Histidine kinase domain-containing protein</fullName>
    </recommendedName>
</protein>
<proteinExistence type="predicted"/>
<keyword evidence="2" id="KW-1133">Transmembrane helix</keyword>